<dbReference type="PROSITE" id="PS00092">
    <property type="entry name" value="N6_MTASE"/>
    <property type="match status" value="1"/>
</dbReference>
<evidence type="ECO:0000313" key="9">
    <source>
        <dbReference type="Proteomes" id="UP000032046"/>
    </source>
</evidence>
<keyword evidence="1 6" id="KW-0963">Cytoplasm</keyword>
<evidence type="ECO:0000313" key="8">
    <source>
        <dbReference type="EMBL" id="KIP64622.1"/>
    </source>
</evidence>
<dbReference type="Gene3D" id="3.40.50.150">
    <property type="entry name" value="Vaccinia Virus protein VP39"/>
    <property type="match status" value="1"/>
</dbReference>
<keyword evidence="2 6" id="KW-0489">Methyltransferase</keyword>
<dbReference type="GO" id="GO:0008033">
    <property type="term" value="P:tRNA processing"/>
    <property type="evidence" value="ECO:0007669"/>
    <property type="project" value="UniProtKB-UniRule"/>
</dbReference>
<dbReference type="Proteomes" id="UP000032046">
    <property type="component" value="Unassembled WGS sequence"/>
</dbReference>
<reference evidence="8 9" key="1">
    <citation type="submission" date="2015-01" db="EMBL/GenBank/DDBJ databases">
        <title>Comparative genomics of non-oral Prevotella species.</title>
        <authorList>
            <person name="Accetto T."/>
            <person name="Nograsek B."/>
            <person name="Avgustin G."/>
        </authorList>
    </citation>
    <scope>NUCLEOTIDE SEQUENCE [LARGE SCALE GENOMIC DNA]</scope>
    <source>
        <strain evidence="8 9">P5-119</strain>
    </source>
</reference>
<name>A0A0D0IWH5_9BACT</name>
<comment type="subcellular location">
    <subcellularLocation>
        <location evidence="6">Cytoplasm</location>
    </subcellularLocation>
</comment>
<feature type="domain" description="Methyltransferase small" evidence="7">
    <location>
        <begin position="36"/>
        <end position="120"/>
    </location>
</feature>
<dbReference type="RefSeq" id="WP_042517494.1">
    <property type="nucleotide sequence ID" value="NZ_JALFDM010000110.1"/>
</dbReference>
<keyword evidence="4 6" id="KW-0949">S-adenosyl-L-methionine</keyword>
<dbReference type="InterPro" id="IPR029063">
    <property type="entry name" value="SAM-dependent_MTases_sf"/>
</dbReference>
<dbReference type="InterPro" id="IPR022882">
    <property type="entry name" value="tRNA_adenine-N6_MeTrfase"/>
</dbReference>
<sequence length="236" mass="26951">MSNNYFQFKKFVVRQDLCAMKVGTDGTLLGSWARGGRKILDIGTGTGLVALMMAQRFEDAELCAVEIDRDAHLQAMDNVENSPFNGRIKLFNQSIQDFSTEYADEKFDSIVCNPPFYVNSLGCPDDKRHIARHSSSLPFDVLLRSVKNLLSDEGRLSVVIPTDSHPSFDAEARMSGFRCSRLCRIRTVERKPPKRMLLEYVLHGGIEMQHEEHCLQDNDGRRSEWYSDITSEFYVR</sequence>
<evidence type="ECO:0000256" key="3">
    <source>
        <dbReference type="ARBA" id="ARBA00022679"/>
    </source>
</evidence>
<evidence type="ECO:0000256" key="5">
    <source>
        <dbReference type="ARBA" id="ARBA00022694"/>
    </source>
</evidence>
<organism evidence="8 9">
    <name type="scientific">Prevotella pectinovora</name>
    <dbReference type="NCBI Taxonomy" id="1602169"/>
    <lineage>
        <taxon>Bacteria</taxon>
        <taxon>Pseudomonadati</taxon>
        <taxon>Bacteroidota</taxon>
        <taxon>Bacteroidia</taxon>
        <taxon>Bacteroidales</taxon>
        <taxon>Prevotellaceae</taxon>
        <taxon>Prevotella</taxon>
    </lineage>
</organism>
<keyword evidence="5 6" id="KW-0819">tRNA processing</keyword>
<evidence type="ECO:0000256" key="2">
    <source>
        <dbReference type="ARBA" id="ARBA00022603"/>
    </source>
</evidence>
<dbReference type="PANTHER" id="PTHR47739:SF1">
    <property type="entry name" value="TRNA1(VAL) (ADENINE(37)-N6)-METHYLTRANSFERASE"/>
    <property type="match status" value="1"/>
</dbReference>
<dbReference type="CDD" id="cd02440">
    <property type="entry name" value="AdoMet_MTases"/>
    <property type="match status" value="1"/>
</dbReference>
<dbReference type="HAMAP" id="MF_01872">
    <property type="entry name" value="tRNA_methyltr_YfiC"/>
    <property type="match status" value="1"/>
</dbReference>
<dbReference type="AlphaFoldDB" id="A0A0D0IWH5"/>
<keyword evidence="3 6" id="KW-0808">Transferase</keyword>
<keyword evidence="9" id="KW-1185">Reference proteome</keyword>
<dbReference type="Pfam" id="PF05175">
    <property type="entry name" value="MTS"/>
    <property type="match status" value="1"/>
</dbReference>
<dbReference type="InterPro" id="IPR002052">
    <property type="entry name" value="DNA_methylase_N6_adenine_CS"/>
</dbReference>
<comment type="similarity">
    <text evidence="6">Belongs to the methyltransferase superfamily. tRNA (adenine-N(6)-)-methyltransferase family.</text>
</comment>
<evidence type="ECO:0000256" key="4">
    <source>
        <dbReference type="ARBA" id="ARBA00022691"/>
    </source>
</evidence>
<evidence type="ECO:0000256" key="6">
    <source>
        <dbReference type="HAMAP-Rule" id="MF_01872"/>
    </source>
</evidence>
<dbReference type="GO" id="GO:0003676">
    <property type="term" value="F:nucleic acid binding"/>
    <property type="evidence" value="ECO:0007669"/>
    <property type="project" value="InterPro"/>
</dbReference>
<dbReference type="GeneID" id="93483631"/>
<dbReference type="PANTHER" id="PTHR47739">
    <property type="entry name" value="TRNA1(VAL) (ADENINE(37)-N6)-METHYLTRANSFERASE"/>
    <property type="match status" value="1"/>
</dbReference>
<evidence type="ECO:0000259" key="7">
    <source>
        <dbReference type="Pfam" id="PF05175"/>
    </source>
</evidence>
<dbReference type="PRINTS" id="PR00507">
    <property type="entry name" value="N12N6MTFRASE"/>
</dbReference>
<gene>
    <name evidence="8" type="ORF">ST44_01505</name>
</gene>
<dbReference type="EMBL" id="JXQK01000018">
    <property type="protein sequence ID" value="KIP64622.1"/>
    <property type="molecule type" value="Genomic_DNA"/>
</dbReference>
<dbReference type="EC" id="2.1.1.223" evidence="6"/>
<evidence type="ECO:0000256" key="1">
    <source>
        <dbReference type="ARBA" id="ARBA00022490"/>
    </source>
</evidence>
<dbReference type="InterPro" id="IPR007848">
    <property type="entry name" value="Small_mtfrase_dom"/>
</dbReference>
<protein>
    <recommendedName>
        <fullName evidence="6">tRNA1(Val) (adenine(37)-N6)-methyltransferase</fullName>
        <ecNumber evidence="6">2.1.1.223</ecNumber>
    </recommendedName>
    <alternativeName>
        <fullName evidence="6">tRNA m6A37 methyltransferase</fullName>
    </alternativeName>
</protein>
<comment type="catalytic activity">
    <reaction evidence="6">
        <text>adenosine(37) in tRNA1(Val) + S-adenosyl-L-methionine = N(6)-methyladenosine(37) in tRNA1(Val) + S-adenosyl-L-homocysteine + H(+)</text>
        <dbReference type="Rhea" id="RHEA:43160"/>
        <dbReference type="Rhea" id="RHEA-COMP:10369"/>
        <dbReference type="Rhea" id="RHEA-COMP:10370"/>
        <dbReference type="ChEBI" id="CHEBI:15378"/>
        <dbReference type="ChEBI" id="CHEBI:57856"/>
        <dbReference type="ChEBI" id="CHEBI:59789"/>
        <dbReference type="ChEBI" id="CHEBI:74411"/>
        <dbReference type="ChEBI" id="CHEBI:74449"/>
        <dbReference type="EC" id="2.1.1.223"/>
    </reaction>
</comment>
<accession>A0A0D0IWH5</accession>
<comment type="caution">
    <text evidence="8">The sequence shown here is derived from an EMBL/GenBank/DDBJ whole genome shotgun (WGS) entry which is preliminary data.</text>
</comment>
<dbReference type="SUPFAM" id="SSF53335">
    <property type="entry name" value="S-adenosyl-L-methionine-dependent methyltransferases"/>
    <property type="match status" value="1"/>
</dbReference>
<comment type="function">
    <text evidence="6">Specifically methylates the adenine in position 37 of tRNA(1)(Val) (anticodon cmo5UAC).</text>
</comment>
<dbReference type="GO" id="GO:0016430">
    <property type="term" value="F:tRNA (adenine-N6)-methyltransferase activity"/>
    <property type="evidence" value="ECO:0007669"/>
    <property type="project" value="UniProtKB-UniRule"/>
</dbReference>
<dbReference type="InterPro" id="IPR050210">
    <property type="entry name" value="tRNA_Adenine-N(6)_MTase"/>
</dbReference>
<proteinExistence type="inferred from homology"/>
<dbReference type="STRING" id="1602171.ST44_01505"/>
<dbReference type="GO" id="GO:0005737">
    <property type="term" value="C:cytoplasm"/>
    <property type="evidence" value="ECO:0007669"/>
    <property type="project" value="UniProtKB-SubCell"/>
</dbReference>
<dbReference type="GO" id="GO:0032259">
    <property type="term" value="P:methylation"/>
    <property type="evidence" value="ECO:0007669"/>
    <property type="project" value="UniProtKB-KW"/>
</dbReference>